<organism evidence="2 3">
    <name type="scientific">Mycolicibacterium chubuense (strain NBB4)</name>
    <name type="common">Mycobacterium chubuense</name>
    <dbReference type="NCBI Taxonomy" id="710421"/>
    <lineage>
        <taxon>Bacteria</taxon>
        <taxon>Bacillati</taxon>
        <taxon>Actinomycetota</taxon>
        <taxon>Actinomycetes</taxon>
        <taxon>Mycobacteriales</taxon>
        <taxon>Mycobacteriaceae</taxon>
        <taxon>Mycolicibacterium</taxon>
    </lineage>
</organism>
<evidence type="ECO:0000313" key="3">
    <source>
        <dbReference type="Proteomes" id="UP000006057"/>
    </source>
</evidence>
<feature type="region of interest" description="Disordered" evidence="1">
    <location>
        <begin position="1"/>
        <end position="22"/>
    </location>
</feature>
<proteinExistence type="predicted"/>
<gene>
    <name evidence="2" type="ordered locus">Mycch_0088</name>
</gene>
<evidence type="ECO:0000256" key="1">
    <source>
        <dbReference type="SAM" id="MobiDB-lite"/>
    </source>
</evidence>
<keyword evidence="3" id="KW-1185">Reference proteome</keyword>
<dbReference type="KEGG" id="mcb:Mycch_0088"/>
<reference evidence="2 3" key="1">
    <citation type="submission" date="2012-06" db="EMBL/GenBank/DDBJ databases">
        <title>Complete sequence of chromosome of Mycobacterium chubuense NBB4.</title>
        <authorList>
            <consortium name="US DOE Joint Genome Institute"/>
            <person name="Lucas S."/>
            <person name="Han J."/>
            <person name="Lapidus A."/>
            <person name="Cheng J.-F."/>
            <person name="Goodwin L."/>
            <person name="Pitluck S."/>
            <person name="Peters L."/>
            <person name="Mikhailova N."/>
            <person name="Teshima H."/>
            <person name="Detter J.C."/>
            <person name="Han C."/>
            <person name="Tapia R."/>
            <person name="Land M."/>
            <person name="Hauser L."/>
            <person name="Kyrpides N."/>
            <person name="Ivanova N."/>
            <person name="Pagani I."/>
            <person name="Mattes T."/>
            <person name="Holmes A."/>
            <person name="Rutledge P."/>
            <person name="Paulsen I."/>
            <person name="Coleman N."/>
            <person name="Woyke T."/>
        </authorList>
    </citation>
    <scope>NUCLEOTIDE SEQUENCE [LARGE SCALE GENOMIC DNA]</scope>
    <source>
        <strain evidence="2 3">NBB4</strain>
    </source>
</reference>
<dbReference type="HOGENOM" id="CLU_2735690_0_0_11"/>
<dbReference type="AlphaFoldDB" id="I4BCA8"/>
<sequence length="71" mass="7780">MWEVVAATPYDRGDPAQGAEEATVVRGPEAEARRVYADTTARAGDEGYAYVRLRHNGDDVEAWPQATGWTV</sequence>
<dbReference type="Proteomes" id="UP000006057">
    <property type="component" value="Chromosome"/>
</dbReference>
<accession>I4BCA8</accession>
<dbReference type="eggNOG" id="ENOG5031SY6">
    <property type="taxonomic scope" value="Bacteria"/>
</dbReference>
<protein>
    <submittedName>
        <fullName evidence="2">Uncharacterized protein</fullName>
    </submittedName>
</protein>
<dbReference type="EMBL" id="CP003053">
    <property type="protein sequence ID" value="AFM14915.1"/>
    <property type="molecule type" value="Genomic_DNA"/>
</dbReference>
<name>I4BCA8_MYCCN</name>
<evidence type="ECO:0000313" key="2">
    <source>
        <dbReference type="EMBL" id="AFM14915.1"/>
    </source>
</evidence>
<dbReference type="PATRIC" id="fig|710421.3.peg.82"/>